<organism evidence="1 2">
    <name type="scientific">Agrocybe chaxingu</name>
    <dbReference type="NCBI Taxonomy" id="84603"/>
    <lineage>
        <taxon>Eukaryota</taxon>
        <taxon>Fungi</taxon>
        <taxon>Dikarya</taxon>
        <taxon>Basidiomycota</taxon>
        <taxon>Agaricomycotina</taxon>
        <taxon>Agaricomycetes</taxon>
        <taxon>Agaricomycetidae</taxon>
        <taxon>Agaricales</taxon>
        <taxon>Agaricineae</taxon>
        <taxon>Strophariaceae</taxon>
        <taxon>Agrocybe</taxon>
    </lineage>
</organism>
<gene>
    <name evidence="1" type="ORF">NLJ89_g8105</name>
</gene>
<evidence type="ECO:0000313" key="1">
    <source>
        <dbReference type="EMBL" id="KAJ3504117.1"/>
    </source>
</evidence>
<dbReference type="OrthoDB" id="2992500at2759"/>
<keyword evidence="2" id="KW-1185">Reference proteome</keyword>
<dbReference type="Proteomes" id="UP001148786">
    <property type="component" value="Unassembled WGS sequence"/>
</dbReference>
<dbReference type="PANTHER" id="PTHR38926:SF5">
    <property type="entry name" value="F-BOX AND LEUCINE-RICH REPEAT PROTEIN 6"/>
    <property type="match status" value="1"/>
</dbReference>
<name>A0A9W8K329_9AGAR</name>
<dbReference type="PANTHER" id="PTHR38926">
    <property type="entry name" value="F-BOX DOMAIN CONTAINING PROTEIN, EXPRESSED"/>
    <property type="match status" value="1"/>
</dbReference>
<evidence type="ECO:0008006" key="3">
    <source>
        <dbReference type="Google" id="ProtNLM"/>
    </source>
</evidence>
<proteinExistence type="predicted"/>
<reference evidence="1" key="1">
    <citation type="submission" date="2022-07" db="EMBL/GenBank/DDBJ databases">
        <title>Genome Sequence of Agrocybe chaxingu.</title>
        <authorList>
            <person name="Buettner E."/>
        </authorList>
    </citation>
    <scope>NUCLEOTIDE SEQUENCE</scope>
    <source>
        <strain evidence="1">MP-N11</strain>
    </source>
</reference>
<accession>A0A9W8K329</accession>
<comment type="caution">
    <text evidence="1">The sequence shown here is derived from an EMBL/GenBank/DDBJ whole genome shotgun (WGS) entry which is preliminary data.</text>
</comment>
<protein>
    <recommendedName>
        <fullName evidence="3">F-box domain-containing protein</fullName>
    </recommendedName>
</protein>
<evidence type="ECO:0000313" key="2">
    <source>
        <dbReference type="Proteomes" id="UP001148786"/>
    </source>
</evidence>
<dbReference type="EMBL" id="JANKHO010001052">
    <property type="protein sequence ID" value="KAJ3504117.1"/>
    <property type="molecule type" value="Genomic_DNA"/>
</dbReference>
<sequence length="466" mass="52654">MHTPMQDRLAPILLPLIRFMTESGAIPHPIDDPKRKLSQVCTKWRRITVGSTSLWANIGLAPVRFERPQHLLRLFEQSVERSQGQPLSVQMDNDLRRARPAHVRKVEDLLYGGGKFSIVHSILAPLSVSSRLTSLKCLFAKDDVWMFLRLPSSAFPVLKRVDVTFIHSLDDHRSPFTKVSRNRLNFTVFKDHPTLQEATFRIENCIHPLDLQLPWGRLTELDLANTPMPAWTFFTIMSQAAPSLVDGAFYVKFIAASNRELTGTTMPTLKNLRLVVMDPILEPEFFAFLAMPILESLKLERFNRRVGWELWLFVPMLVHSSSSLRRLELKSIVFRRGPGDPVPTARRASYTELEAILEVVPRLEELRLAPDVVMHFPTMEKVASGLLVPRLRVLELFSTSSEQVVSMVEQRAIGVGTSTSVGARLSHVKLMVAMEEVNEVMQKVWCAGLSGYISVCGIAPLPLLGH</sequence>
<dbReference type="AlphaFoldDB" id="A0A9W8K329"/>